<feature type="signal peptide" evidence="1">
    <location>
        <begin position="1"/>
        <end position="25"/>
    </location>
</feature>
<dbReference type="Proteomes" id="UP000320421">
    <property type="component" value="Chromosome"/>
</dbReference>
<name>A0A517PRG1_9PLAN</name>
<sequence length="284" mass="32122" precursor="true">MLWNRFPGFCLAFLFLGLFAGTVCAEEPKYAPMPWHLADLWWEMSEEVLFESYSIDVTISDEVPETKRLYISPIGLGHLSQTPFYGGLQTQSDGYTLQNRQLRKLGPGLLMSMWGERSPQAIRPGEGGFFQSSGHEGDFVSVRRPFKWSKGTYTYKIIRLDREVINGKPCTWVGAFLESRAKNETIFIGALRFPGENLKLSPRIASFVEVYGARIPVEEIPRVTVTFGNLQVNGKPATVKSVEALYPKGVPDYADAKLKDGRIEIEVGKPVQERRSRQIRFAFD</sequence>
<dbReference type="InterPro" id="IPR021862">
    <property type="entry name" value="DUF3472"/>
</dbReference>
<gene>
    <name evidence="2" type="ORF">HG66A1_37450</name>
</gene>
<feature type="chain" id="PRO_5021945867" evidence="1">
    <location>
        <begin position="26"/>
        <end position="284"/>
    </location>
</feature>
<evidence type="ECO:0000256" key="1">
    <source>
        <dbReference type="SAM" id="SignalP"/>
    </source>
</evidence>
<evidence type="ECO:0000313" key="2">
    <source>
        <dbReference type="EMBL" id="QDT21940.1"/>
    </source>
</evidence>
<dbReference type="AlphaFoldDB" id="A0A517PRG1"/>
<keyword evidence="3" id="KW-1185">Reference proteome</keyword>
<protein>
    <submittedName>
        <fullName evidence="2">Uncharacterized protein</fullName>
    </submittedName>
</protein>
<dbReference type="EMBL" id="CP036266">
    <property type="protein sequence ID" value="QDT21940.1"/>
    <property type="molecule type" value="Genomic_DNA"/>
</dbReference>
<dbReference type="Pfam" id="PF11958">
    <property type="entry name" value="DUF3472"/>
    <property type="match status" value="1"/>
</dbReference>
<proteinExistence type="predicted"/>
<keyword evidence="1" id="KW-0732">Signal</keyword>
<reference evidence="2 3" key="1">
    <citation type="submission" date="2019-02" db="EMBL/GenBank/DDBJ databases">
        <title>Deep-cultivation of Planctomycetes and their phenomic and genomic characterization uncovers novel biology.</title>
        <authorList>
            <person name="Wiegand S."/>
            <person name="Jogler M."/>
            <person name="Boedeker C."/>
            <person name="Pinto D."/>
            <person name="Vollmers J."/>
            <person name="Rivas-Marin E."/>
            <person name="Kohn T."/>
            <person name="Peeters S.H."/>
            <person name="Heuer A."/>
            <person name="Rast P."/>
            <person name="Oberbeckmann S."/>
            <person name="Bunk B."/>
            <person name="Jeske O."/>
            <person name="Meyerdierks A."/>
            <person name="Storesund J.E."/>
            <person name="Kallscheuer N."/>
            <person name="Luecker S."/>
            <person name="Lage O.M."/>
            <person name="Pohl T."/>
            <person name="Merkel B.J."/>
            <person name="Hornburger P."/>
            <person name="Mueller R.-W."/>
            <person name="Bruemmer F."/>
            <person name="Labrenz M."/>
            <person name="Spormann A.M."/>
            <person name="Op den Camp H."/>
            <person name="Overmann J."/>
            <person name="Amann R."/>
            <person name="Jetten M.S.M."/>
            <person name="Mascher T."/>
            <person name="Medema M.H."/>
            <person name="Devos D.P."/>
            <person name="Kaster A.-K."/>
            <person name="Ovreas L."/>
            <person name="Rohde M."/>
            <person name="Galperin M.Y."/>
            <person name="Jogler C."/>
        </authorList>
    </citation>
    <scope>NUCLEOTIDE SEQUENCE [LARGE SCALE GENOMIC DNA]</scope>
    <source>
        <strain evidence="2 3">HG66A1</strain>
    </source>
</reference>
<evidence type="ECO:0000313" key="3">
    <source>
        <dbReference type="Proteomes" id="UP000320421"/>
    </source>
</evidence>
<accession>A0A517PRG1</accession>
<organism evidence="2 3">
    <name type="scientific">Gimesia chilikensis</name>
    <dbReference type="NCBI Taxonomy" id="2605989"/>
    <lineage>
        <taxon>Bacteria</taxon>
        <taxon>Pseudomonadati</taxon>
        <taxon>Planctomycetota</taxon>
        <taxon>Planctomycetia</taxon>
        <taxon>Planctomycetales</taxon>
        <taxon>Planctomycetaceae</taxon>
        <taxon>Gimesia</taxon>
    </lineage>
</organism>